<evidence type="ECO:0000256" key="3">
    <source>
        <dbReference type="RuleBase" id="RU000363"/>
    </source>
</evidence>
<reference evidence="4" key="1">
    <citation type="submission" date="2016-02" db="EMBL/GenBank/DDBJ databases">
        <title>Genome sequence of Bacillus trypoxylicola KCTC 13244(T).</title>
        <authorList>
            <person name="Jeong H."/>
            <person name="Park S.-H."/>
            <person name="Choi S.-K."/>
        </authorList>
    </citation>
    <scope>NUCLEOTIDE SEQUENCE [LARGE SCALE GENOMIC DNA]</scope>
    <source>
        <strain evidence="4">KCTC 13244</strain>
    </source>
</reference>
<dbReference type="Proteomes" id="UP000075806">
    <property type="component" value="Unassembled WGS sequence"/>
</dbReference>
<keyword evidence="2" id="KW-0560">Oxidoreductase</keyword>
<comment type="caution">
    <text evidence="4">The sequence shown here is derived from an EMBL/GenBank/DDBJ whole genome shotgun (WGS) entry which is preliminary data.</text>
</comment>
<dbReference type="PANTHER" id="PTHR42901">
    <property type="entry name" value="ALCOHOL DEHYDROGENASE"/>
    <property type="match status" value="1"/>
</dbReference>
<accession>A0A162CTQ5</accession>
<dbReference type="AlphaFoldDB" id="A0A162CTQ5"/>
<dbReference type="PROSITE" id="PS00061">
    <property type="entry name" value="ADH_SHORT"/>
    <property type="match status" value="1"/>
</dbReference>
<evidence type="ECO:0000313" key="4">
    <source>
        <dbReference type="EMBL" id="KYG26613.1"/>
    </source>
</evidence>
<name>A0A162CTQ5_9BACI</name>
<evidence type="ECO:0000256" key="1">
    <source>
        <dbReference type="ARBA" id="ARBA00006484"/>
    </source>
</evidence>
<dbReference type="EMBL" id="LTAO01000038">
    <property type="protein sequence ID" value="KYG26613.1"/>
    <property type="molecule type" value="Genomic_DNA"/>
</dbReference>
<dbReference type="PRINTS" id="PR00081">
    <property type="entry name" value="GDHRDH"/>
</dbReference>
<dbReference type="SUPFAM" id="SSF51735">
    <property type="entry name" value="NAD(P)-binding Rossmann-fold domains"/>
    <property type="match status" value="1"/>
</dbReference>
<dbReference type="Pfam" id="PF00106">
    <property type="entry name" value="adh_short"/>
    <property type="match status" value="1"/>
</dbReference>
<dbReference type="InterPro" id="IPR002347">
    <property type="entry name" value="SDR_fam"/>
</dbReference>
<dbReference type="PRINTS" id="PR00080">
    <property type="entry name" value="SDRFAMILY"/>
</dbReference>
<protein>
    <submittedName>
        <fullName evidence="4">3-oxoacyl-ACP reductase</fullName>
    </submittedName>
</protein>
<keyword evidence="5" id="KW-1185">Reference proteome</keyword>
<dbReference type="Gene3D" id="3.40.50.720">
    <property type="entry name" value="NAD(P)-binding Rossmann-like Domain"/>
    <property type="match status" value="1"/>
</dbReference>
<dbReference type="GO" id="GO:0016491">
    <property type="term" value="F:oxidoreductase activity"/>
    <property type="evidence" value="ECO:0007669"/>
    <property type="project" value="UniProtKB-KW"/>
</dbReference>
<evidence type="ECO:0000313" key="5">
    <source>
        <dbReference type="Proteomes" id="UP000075806"/>
    </source>
</evidence>
<dbReference type="STRING" id="519424.AZF04_12455"/>
<comment type="similarity">
    <text evidence="1 3">Belongs to the short-chain dehydrogenases/reductases (SDR) family.</text>
</comment>
<dbReference type="InterPro" id="IPR020904">
    <property type="entry name" value="Sc_DH/Rdtase_CS"/>
</dbReference>
<dbReference type="InterPro" id="IPR036291">
    <property type="entry name" value="NAD(P)-bd_dom_sf"/>
</dbReference>
<dbReference type="CDD" id="cd05233">
    <property type="entry name" value="SDR_c"/>
    <property type="match status" value="1"/>
</dbReference>
<sequence>MEKQKPVVLITGASRGLGEALTYYFAERNYSIAICSRHLKEIQKVKKKAEKLGASVIALEVDVTHSKEVDRLISVTEYHFGSIDIVINNASIFGPGPCELTDYDEQAFRNVLTTNVLNPFLVTKRVLSGMLVHNQGLVITITSEAGITGFAEWGAYGISKFAVEGLIQTWSDELADYEVELCLVDPGEMNTKMHERAVPNCDYSLLEPNQLLPFFDYLLSLKGGRNGQRYSAPDFLEANGYV</sequence>
<organism evidence="4 5">
    <name type="scientific">Alkalihalobacillus trypoxylicola</name>
    <dbReference type="NCBI Taxonomy" id="519424"/>
    <lineage>
        <taxon>Bacteria</taxon>
        <taxon>Bacillati</taxon>
        <taxon>Bacillota</taxon>
        <taxon>Bacilli</taxon>
        <taxon>Bacillales</taxon>
        <taxon>Bacillaceae</taxon>
        <taxon>Alkalihalobacillus</taxon>
    </lineage>
</organism>
<dbReference type="RefSeq" id="WP_061950080.1">
    <property type="nucleotide sequence ID" value="NZ_LTAO01000038.1"/>
</dbReference>
<dbReference type="OrthoDB" id="9775296at2"/>
<evidence type="ECO:0000256" key="2">
    <source>
        <dbReference type="ARBA" id="ARBA00023002"/>
    </source>
</evidence>
<dbReference type="PANTHER" id="PTHR42901:SF1">
    <property type="entry name" value="ALCOHOL DEHYDROGENASE"/>
    <property type="match status" value="1"/>
</dbReference>
<gene>
    <name evidence="4" type="ORF">AZF04_12455</name>
</gene>
<proteinExistence type="inferred from homology"/>